<name>A0ABW3KTY8_9FLAO</name>
<dbReference type="RefSeq" id="WP_386117009.1">
    <property type="nucleotide sequence ID" value="NZ_JBHTKM010000063.1"/>
</dbReference>
<protein>
    <submittedName>
        <fullName evidence="2">Uncharacterized protein</fullName>
    </submittedName>
</protein>
<reference evidence="3" key="1">
    <citation type="journal article" date="2019" name="Int. J. Syst. Evol. Microbiol.">
        <title>The Global Catalogue of Microorganisms (GCM) 10K type strain sequencing project: providing services to taxonomists for standard genome sequencing and annotation.</title>
        <authorList>
            <consortium name="The Broad Institute Genomics Platform"/>
            <consortium name="The Broad Institute Genome Sequencing Center for Infectious Disease"/>
            <person name="Wu L."/>
            <person name="Ma J."/>
        </authorList>
    </citation>
    <scope>NUCLEOTIDE SEQUENCE [LARGE SCALE GENOMIC DNA]</scope>
    <source>
        <strain evidence="3">CCUG 56098</strain>
    </source>
</reference>
<dbReference type="PROSITE" id="PS51257">
    <property type="entry name" value="PROKAR_LIPOPROTEIN"/>
    <property type="match status" value="1"/>
</dbReference>
<feature type="chain" id="PRO_5045182401" evidence="1">
    <location>
        <begin position="22"/>
        <end position="179"/>
    </location>
</feature>
<feature type="signal peptide" evidence="1">
    <location>
        <begin position="1"/>
        <end position="21"/>
    </location>
</feature>
<accession>A0ABW3KTY8</accession>
<evidence type="ECO:0000256" key="1">
    <source>
        <dbReference type="SAM" id="SignalP"/>
    </source>
</evidence>
<dbReference type="Proteomes" id="UP001597086">
    <property type="component" value="Unassembled WGS sequence"/>
</dbReference>
<keyword evidence="1" id="KW-0732">Signal</keyword>
<organism evidence="2 3">
    <name type="scientific">Winogradskyella rapida</name>
    <dbReference type="NCBI Taxonomy" id="549701"/>
    <lineage>
        <taxon>Bacteria</taxon>
        <taxon>Pseudomonadati</taxon>
        <taxon>Bacteroidota</taxon>
        <taxon>Flavobacteriia</taxon>
        <taxon>Flavobacteriales</taxon>
        <taxon>Flavobacteriaceae</taxon>
        <taxon>Winogradskyella</taxon>
    </lineage>
</organism>
<evidence type="ECO:0000313" key="2">
    <source>
        <dbReference type="EMBL" id="MFD1016323.1"/>
    </source>
</evidence>
<gene>
    <name evidence="2" type="ORF">ACFQ13_10360</name>
</gene>
<dbReference type="EMBL" id="JBHTKM010000063">
    <property type="protein sequence ID" value="MFD1016323.1"/>
    <property type="molecule type" value="Genomic_DNA"/>
</dbReference>
<proteinExistence type="predicted"/>
<keyword evidence="3" id="KW-1185">Reference proteome</keyword>
<evidence type="ECO:0000313" key="3">
    <source>
        <dbReference type="Proteomes" id="UP001597086"/>
    </source>
</evidence>
<comment type="caution">
    <text evidence="2">The sequence shown here is derived from an EMBL/GenBank/DDBJ whole genome shotgun (WGS) entry which is preliminary data.</text>
</comment>
<sequence length="179" mass="19310">MMKTTAQLTAILLLMVTTFSCDDLDELTEFNVTDDFTTTISVSASEDSEGQPQSITQSATLDISSNQDIQDNIDLIQDITLNSLTYEITNYTGIEDATLTEGSLTFGTESITLENINLEQSDIDNTIYTISDVSLLNAIATDLESNTVVSILVSGTVNATPVVFDVIVTFDVTATIDVL</sequence>